<evidence type="ECO:0000313" key="6">
    <source>
        <dbReference type="EMBL" id="MFD2599695.1"/>
    </source>
</evidence>
<feature type="domain" description="Carboxyltransferase" evidence="5">
    <location>
        <begin position="13"/>
        <end position="224"/>
    </location>
</feature>
<evidence type="ECO:0000256" key="2">
    <source>
        <dbReference type="ARBA" id="ARBA00022801"/>
    </source>
</evidence>
<dbReference type="SUPFAM" id="SSF50891">
    <property type="entry name" value="Cyclophilin-like"/>
    <property type="match status" value="1"/>
</dbReference>
<evidence type="ECO:0000313" key="7">
    <source>
        <dbReference type="Proteomes" id="UP001597393"/>
    </source>
</evidence>
<evidence type="ECO:0000256" key="1">
    <source>
        <dbReference type="ARBA" id="ARBA00022741"/>
    </source>
</evidence>
<dbReference type="GO" id="GO:0017168">
    <property type="term" value="F:5-oxoprolinase (ATP-hydrolyzing) activity"/>
    <property type="evidence" value="ECO:0007669"/>
    <property type="project" value="UniProtKB-EC"/>
</dbReference>
<sequence length="253" mass="28033">MMNPVNTATKPIPTFHALGEKAVIIAFGETIDPAIAKLIRQLNDVILENPFPGFITAVPSYTSLCIHYDPILVVPKNVRLSKSIQQLVVDQLLERFKNLHNDSEKELERVQIPVCYGGIFGPDLDFVAKHHEITAKEVIEVHCAATYLVYMMGFMPGFAYLGGMDKQLTTSRKETPRAKVPAGAVGIAGEQTGIYPLESPGGWQLIGQTPQRLFDPNQPNPILLKSGMEIQFVAISEEEFHAYQNNEYGNSHS</sequence>
<organism evidence="6 7">
    <name type="scientific">Sphingobacterium corticis</name>
    <dbReference type="NCBI Taxonomy" id="1812823"/>
    <lineage>
        <taxon>Bacteria</taxon>
        <taxon>Pseudomonadati</taxon>
        <taxon>Bacteroidota</taxon>
        <taxon>Sphingobacteriia</taxon>
        <taxon>Sphingobacteriales</taxon>
        <taxon>Sphingobacteriaceae</taxon>
        <taxon>Sphingobacterium</taxon>
    </lineage>
</organism>
<keyword evidence="1" id="KW-0547">Nucleotide-binding</keyword>
<evidence type="ECO:0000256" key="3">
    <source>
        <dbReference type="ARBA" id="ARBA00022840"/>
    </source>
</evidence>
<keyword evidence="7" id="KW-1185">Reference proteome</keyword>
<dbReference type="EC" id="3.5.2.9" evidence="6"/>
<proteinExistence type="predicted"/>
<dbReference type="EMBL" id="JBHUMA010000006">
    <property type="protein sequence ID" value="MFD2599695.1"/>
    <property type="molecule type" value="Genomic_DNA"/>
</dbReference>
<comment type="caution">
    <text evidence="6">The sequence shown here is derived from an EMBL/GenBank/DDBJ whole genome shotgun (WGS) entry which is preliminary data.</text>
</comment>
<keyword evidence="4" id="KW-1133">Transmembrane helix</keyword>
<gene>
    <name evidence="6" type="primary">pxpB</name>
    <name evidence="6" type="ORF">ACFSQ3_12110</name>
</gene>
<name>A0ABW5NLA3_9SPHI</name>
<evidence type="ECO:0000259" key="5">
    <source>
        <dbReference type="SMART" id="SM00796"/>
    </source>
</evidence>
<evidence type="ECO:0000256" key="4">
    <source>
        <dbReference type="SAM" id="Phobius"/>
    </source>
</evidence>
<dbReference type="Proteomes" id="UP001597393">
    <property type="component" value="Unassembled WGS sequence"/>
</dbReference>
<dbReference type="Gene3D" id="3.30.1360.40">
    <property type="match status" value="1"/>
</dbReference>
<protein>
    <submittedName>
        <fullName evidence="6">5-oxoprolinase subunit PxpB</fullName>
        <ecNumber evidence="6">3.5.2.9</ecNumber>
    </submittedName>
</protein>
<keyword evidence="4" id="KW-0812">Transmembrane</keyword>
<keyword evidence="4" id="KW-0472">Membrane</keyword>
<dbReference type="RefSeq" id="WP_380869822.1">
    <property type="nucleotide sequence ID" value="NZ_JBHUMA010000006.1"/>
</dbReference>
<dbReference type="Pfam" id="PF02682">
    <property type="entry name" value="CT_C_D"/>
    <property type="match status" value="1"/>
</dbReference>
<dbReference type="InterPro" id="IPR029000">
    <property type="entry name" value="Cyclophilin-like_dom_sf"/>
</dbReference>
<dbReference type="PANTHER" id="PTHR34698">
    <property type="entry name" value="5-OXOPROLINASE SUBUNIT B"/>
    <property type="match status" value="1"/>
</dbReference>
<dbReference type="SUPFAM" id="SSF160467">
    <property type="entry name" value="PH0987 N-terminal domain-like"/>
    <property type="match status" value="1"/>
</dbReference>
<accession>A0ABW5NLA3</accession>
<feature type="transmembrane region" description="Helical" evidence="4">
    <location>
        <begin position="144"/>
        <end position="163"/>
    </location>
</feature>
<dbReference type="InterPro" id="IPR003833">
    <property type="entry name" value="CT_C_D"/>
</dbReference>
<keyword evidence="3" id="KW-0067">ATP-binding</keyword>
<dbReference type="NCBIfam" id="TIGR00370">
    <property type="entry name" value="5-oxoprolinase subunit PxpB"/>
    <property type="match status" value="1"/>
</dbReference>
<reference evidence="7" key="1">
    <citation type="journal article" date="2019" name="Int. J. Syst. Evol. Microbiol.">
        <title>The Global Catalogue of Microorganisms (GCM) 10K type strain sequencing project: providing services to taxonomists for standard genome sequencing and annotation.</title>
        <authorList>
            <consortium name="The Broad Institute Genomics Platform"/>
            <consortium name="The Broad Institute Genome Sequencing Center for Infectious Disease"/>
            <person name="Wu L."/>
            <person name="Ma J."/>
        </authorList>
    </citation>
    <scope>NUCLEOTIDE SEQUENCE [LARGE SCALE GENOMIC DNA]</scope>
    <source>
        <strain evidence="7">KCTC 42248</strain>
    </source>
</reference>
<dbReference type="PANTHER" id="PTHR34698:SF2">
    <property type="entry name" value="5-OXOPROLINASE SUBUNIT B"/>
    <property type="match status" value="1"/>
</dbReference>
<dbReference type="SMART" id="SM00796">
    <property type="entry name" value="AHS1"/>
    <property type="match status" value="1"/>
</dbReference>
<dbReference type="InterPro" id="IPR010016">
    <property type="entry name" value="PxpB"/>
</dbReference>
<keyword evidence="2 6" id="KW-0378">Hydrolase</keyword>
<dbReference type="Gene3D" id="2.40.100.10">
    <property type="entry name" value="Cyclophilin-like"/>
    <property type="match status" value="1"/>
</dbReference>